<name>A0ABD0P4N1_CIRMR</name>
<proteinExistence type="predicted"/>
<comment type="caution">
    <text evidence="1">The sequence shown here is derived from an EMBL/GenBank/DDBJ whole genome shotgun (WGS) entry which is preliminary data.</text>
</comment>
<feature type="non-terminal residue" evidence="1">
    <location>
        <position position="1"/>
    </location>
</feature>
<dbReference type="EMBL" id="JAMKFB020000018">
    <property type="protein sequence ID" value="KAL0169054.1"/>
    <property type="molecule type" value="Genomic_DNA"/>
</dbReference>
<keyword evidence="2" id="KW-1185">Reference proteome</keyword>
<sequence>RKETTESEVSRLNDLVRNSLLYPGDDGAIKDTVMDYFTSRNEESKRSSPMMVVICALY</sequence>
<evidence type="ECO:0000313" key="2">
    <source>
        <dbReference type="Proteomes" id="UP001529510"/>
    </source>
</evidence>
<protein>
    <submittedName>
        <fullName evidence="1">Uncharacterized protein</fullName>
    </submittedName>
</protein>
<dbReference type="Proteomes" id="UP001529510">
    <property type="component" value="Unassembled WGS sequence"/>
</dbReference>
<gene>
    <name evidence="1" type="ORF">M9458_037276</name>
</gene>
<organism evidence="1 2">
    <name type="scientific">Cirrhinus mrigala</name>
    <name type="common">Mrigala</name>
    <dbReference type="NCBI Taxonomy" id="683832"/>
    <lineage>
        <taxon>Eukaryota</taxon>
        <taxon>Metazoa</taxon>
        <taxon>Chordata</taxon>
        <taxon>Craniata</taxon>
        <taxon>Vertebrata</taxon>
        <taxon>Euteleostomi</taxon>
        <taxon>Actinopterygii</taxon>
        <taxon>Neopterygii</taxon>
        <taxon>Teleostei</taxon>
        <taxon>Ostariophysi</taxon>
        <taxon>Cypriniformes</taxon>
        <taxon>Cyprinidae</taxon>
        <taxon>Labeoninae</taxon>
        <taxon>Labeonini</taxon>
        <taxon>Cirrhinus</taxon>
    </lineage>
</organism>
<accession>A0ABD0P4N1</accession>
<evidence type="ECO:0000313" key="1">
    <source>
        <dbReference type="EMBL" id="KAL0169054.1"/>
    </source>
</evidence>
<reference evidence="1 2" key="1">
    <citation type="submission" date="2024-05" db="EMBL/GenBank/DDBJ databases">
        <title>Genome sequencing and assembly of Indian major carp, Cirrhinus mrigala (Hamilton, 1822).</title>
        <authorList>
            <person name="Mohindra V."/>
            <person name="Chowdhury L.M."/>
            <person name="Lal K."/>
            <person name="Jena J.K."/>
        </authorList>
    </citation>
    <scope>NUCLEOTIDE SEQUENCE [LARGE SCALE GENOMIC DNA]</scope>
    <source>
        <strain evidence="1">CM1030</strain>
        <tissue evidence="1">Blood</tissue>
    </source>
</reference>
<dbReference type="AlphaFoldDB" id="A0ABD0P4N1"/>